<organism evidence="2 3">
    <name type="scientific">Candidatus Nomurabacteria bacterium RIFCSPLOWO2_01_FULL_33_24</name>
    <dbReference type="NCBI Taxonomy" id="1801765"/>
    <lineage>
        <taxon>Bacteria</taxon>
        <taxon>Candidatus Nomuraibacteriota</taxon>
    </lineage>
</organism>
<evidence type="ECO:0000313" key="2">
    <source>
        <dbReference type="EMBL" id="OGI88396.1"/>
    </source>
</evidence>
<reference evidence="2 3" key="1">
    <citation type="journal article" date="2016" name="Nat. Commun.">
        <title>Thousands of microbial genomes shed light on interconnected biogeochemical processes in an aquifer system.</title>
        <authorList>
            <person name="Anantharaman K."/>
            <person name="Brown C.T."/>
            <person name="Hug L.A."/>
            <person name="Sharon I."/>
            <person name="Castelle C.J."/>
            <person name="Probst A.J."/>
            <person name="Thomas B.C."/>
            <person name="Singh A."/>
            <person name="Wilkins M.J."/>
            <person name="Karaoz U."/>
            <person name="Brodie E.L."/>
            <person name="Williams K.H."/>
            <person name="Hubbard S.S."/>
            <person name="Banfield J.F."/>
        </authorList>
    </citation>
    <scope>NUCLEOTIDE SEQUENCE [LARGE SCALE GENOMIC DNA]</scope>
</reference>
<dbReference type="Pfam" id="PF09136">
    <property type="entry name" value="Glucodextran_B"/>
    <property type="match status" value="1"/>
</dbReference>
<keyword evidence="1" id="KW-0812">Transmembrane</keyword>
<feature type="transmembrane region" description="Helical" evidence="1">
    <location>
        <begin position="7"/>
        <end position="27"/>
    </location>
</feature>
<dbReference type="AlphaFoldDB" id="A0A1F6X2P1"/>
<name>A0A1F6X2P1_9BACT</name>
<evidence type="ECO:0000313" key="3">
    <source>
        <dbReference type="Proteomes" id="UP000185809"/>
    </source>
</evidence>
<accession>A0A1F6X2P1</accession>
<protein>
    <submittedName>
        <fullName evidence="2">Uncharacterized protein</fullName>
    </submittedName>
</protein>
<dbReference type="InterPro" id="IPR013783">
    <property type="entry name" value="Ig-like_fold"/>
</dbReference>
<proteinExistence type="predicted"/>
<keyword evidence="1" id="KW-1133">Transmembrane helix</keyword>
<dbReference type="EMBL" id="MFUP01000004">
    <property type="protein sequence ID" value="OGI88396.1"/>
    <property type="molecule type" value="Genomic_DNA"/>
</dbReference>
<gene>
    <name evidence="2" type="ORF">A2995_00860</name>
</gene>
<keyword evidence="1" id="KW-0472">Membrane</keyword>
<comment type="caution">
    <text evidence="2">The sequence shown here is derived from an EMBL/GenBank/DDBJ whole genome shotgun (WGS) entry which is preliminary data.</text>
</comment>
<sequence length="119" mass="13735">MRNKTKFILNIILLIIFFTLVIGYSYYKAQNLIKGPIILIETIQDGDLVKESFIEIRGKVKNVAHLSLNDRKIFINESGVFNESLILNPGYNIITIKAVDKFDKETIKELKIVYQAEEE</sequence>
<evidence type="ECO:0000256" key="1">
    <source>
        <dbReference type="SAM" id="Phobius"/>
    </source>
</evidence>
<dbReference type="Proteomes" id="UP000185809">
    <property type="component" value="Unassembled WGS sequence"/>
</dbReference>
<dbReference type="Gene3D" id="2.60.40.10">
    <property type="entry name" value="Immunoglobulins"/>
    <property type="match status" value="1"/>
</dbReference>